<dbReference type="SUPFAM" id="SSF57850">
    <property type="entry name" value="RING/U-box"/>
    <property type="match status" value="1"/>
</dbReference>
<keyword evidence="5" id="KW-1185">Reference proteome</keyword>
<dbReference type="PROSITE" id="PS50089">
    <property type="entry name" value="ZF_RING_2"/>
    <property type="match status" value="1"/>
</dbReference>
<keyword evidence="1" id="KW-0863">Zinc-finger</keyword>
<dbReference type="Proteomes" id="UP001221142">
    <property type="component" value="Unassembled WGS sequence"/>
</dbReference>
<dbReference type="InterPro" id="IPR001841">
    <property type="entry name" value="Znf_RING"/>
</dbReference>
<evidence type="ECO:0000313" key="5">
    <source>
        <dbReference type="Proteomes" id="UP001221142"/>
    </source>
</evidence>
<evidence type="ECO:0000256" key="2">
    <source>
        <dbReference type="SAM" id="MobiDB-lite"/>
    </source>
</evidence>
<name>A0AAD7FJ94_9AGAR</name>
<keyword evidence="1" id="KW-0479">Metal-binding</keyword>
<dbReference type="EMBL" id="JARKIF010000011">
    <property type="protein sequence ID" value="KAJ7627349.1"/>
    <property type="molecule type" value="Genomic_DNA"/>
</dbReference>
<evidence type="ECO:0000256" key="1">
    <source>
        <dbReference type="PROSITE-ProRule" id="PRU00175"/>
    </source>
</evidence>
<proteinExistence type="predicted"/>
<reference evidence="4" key="1">
    <citation type="submission" date="2023-03" db="EMBL/GenBank/DDBJ databases">
        <title>Massive genome expansion in bonnet fungi (Mycena s.s.) driven by repeated elements and novel gene families across ecological guilds.</title>
        <authorList>
            <consortium name="Lawrence Berkeley National Laboratory"/>
            <person name="Harder C.B."/>
            <person name="Miyauchi S."/>
            <person name="Viragh M."/>
            <person name="Kuo A."/>
            <person name="Thoen E."/>
            <person name="Andreopoulos B."/>
            <person name="Lu D."/>
            <person name="Skrede I."/>
            <person name="Drula E."/>
            <person name="Henrissat B."/>
            <person name="Morin E."/>
            <person name="Kohler A."/>
            <person name="Barry K."/>
            <person name="LaButti K."/>
            <person name="Morin E."/>
            <person name="Salamov A."/>
            <person name="Lipzen A."/>
            <person name="Mereny Z."/>
            <person name="Hegedus B."/>
            <person name="Baldrian P."/>
            <person name="Stursova M."/>
            <person name="Weitz H."/>
            <person name="Taylor A."/>
            <person name="Grigoriev I.V."/>
            <person name="Nagy L.G."/>
            <person name="Martin F."/>
            <person name="Kauserud H."/>
        </authorList>
    </citation>
    <scope>NUCLEOTIDE SEQUENCE</scope>
    <source>
        <strain evidence="4">9284</strain>
    </source>
</reference>
<keyword evidence="1" id="KW-0862">Zinc</keyword>
<evidence type="ECO:0000313" key="4">
    <source>
        <dbReference type="EMBL" id="KAJ7627349.1"/>
    </source>
</evidence>
<sequence length="283" mass="30023">MAAYEEYAPMLFATEDDDVDVQYMLDLGSGSATQSGSATPFGIPGSPIVPPPPYALTTIPDLRRRTPRRNQDTERECGICFELPTAPVRTQCCSHIFCAEHILAWLEGPSSDGCCPTCHAPSSLTDLLALEYPAQLSLHLVSPPPENTAALSTGAKQPTYASYPSIPVPSSPSSPASTSSASSLSPSSSSEDDEDEDTTDYSLPELVHARSLQTRRHVSHPIASVLGLRGVCVSLMRALVCLLVIAVLAGRGRGRWADEIQGEGEVQLSQDGLECGVVLGEAL</sequence>
<accession>A0AAD7FJ94</accession>
<dbReference type="AlphaFoldDB" id="A0AAD7FJ94"/>
<comment type="caution">
    <text evidence="4">The sequence shown here is derived from an EMBL/GenBank/DDBJ whole genome shotgun (WGS) entry which is preliminary data.</text>
</comment>
<feature type="domain" description="RING-type" evidence="3">
    <location>
        <begin position="77"/>
        <end position="119"/>
    </location>
</feature>
<feature type="region of interest" description="Disordered" evidence="2">
    <location>
        <begin position="162"/>
        <end position="199"/>
    </location>
</feature>
<dbReference type="Gene3D" id="3.30.40.10">
    <property type="entry name" value="Zinc/RING finger domain, C3HC4 (zinc finger)"/>
    <property type="match status" value="1"/>
</dbReference>
<organism evidence="4 5">
    <name type="scientific">Roridomyces roridus</name>
    <dbReference type="NCBI Taxonomy" id="1738132"/>
    <lineage>
        <taxon>Eukaryota</taxon>
        <taxon>Fungi</taxon>
        <taxon>Dikarya</taxon>
        <taxon>Basidiomycota</taxon>
        <taxon>Agaricomycotina</taxon>
        <taxon>Agaricomycetes</taxon>
        <taxon>Agaricomycetidae</taxon>
        <taxon>Agaricales</taxon>
        <taxon>Marasmiineae</taxon>
        <taxon>Mycenaceae</taxon>
        <taxon>Roridomyces</taxon>
    </lineage>
</organism>
<evidence type="ECO:0000259" key="3">
    <source>
        <dbReference type="PROSITE" id="PS50089"/>
    </source>
</evidence>
<gene>
    <name evidence="4" type="ORF">FB45DRAFT_59884</name>
</gene>
<protein>
    <recommendedName>
        <fullName evidence="3">RING-type domain-containing protein</fullName>
    </recommendedName>
</protein>
<dbReference type="InterPro" id="IPR013083">
    <property type="entry name" value="Znf_RING/FYVE/PHD"/>
</dbReference>
<feature type="compositionally biased region" description="Acidic residues" evidence="2">
    <location>
        <begin position="190"/>
        <end position="199"/>
    </location>
</feature>
<feature type="compositionally biased region" description="Low complexity" evidence="2">
    <location>
        <begin position="173"/>
        <end position="189"/>
    </location>
</feature>
<dbReference type="GO" id="GO:0008270">
    <property type="term" value="F:zinc ion binding"/>
    <property type="evidence" value="ECO:0007669"/>
    <property type="project" value="UniProtKB-KW"/>
</dbReference>